<dbReference type="PROSITE" id="PS00092">
    <property type="entry name" value="N6_MTASE"/>
    <property type="match status" value="1"/>
</dbReference>
<evidence type="ECO:0000313" key="3">
    <source>
        <dbReference type="EMBL" id="EPP38874.1"/>
    </source>
</evidence>
<dbReference type="CDD" id="cd02440">
    <property type="entry name" value="AdoMet_MTases"/>
    <property type="match status" value="1"/>
</dbReference>
<dbReference type="Proteomes" id="UP000014821">
    <property type="component" value="Unassembled WGS sequence"/>
</dbReference>
<dbReference type="PANTHER" id="PTHR43542">
    <property type="entry name" value="METHYLTRANSFERASE"/>
    <property type="match status" value="1"/>
</dbReference>
<dbReference type="PIRSF" id="PIRSF004553">
    <property type="entry name" value="CHP00095"/>
    <property type="match status" value="1"/>
</dbReference>
<dbReference type="InterPro" id="IPR002052">
    <property type="entry name" value="DNA_methylase_N6_adenine_CS"/>
</dbReference>
<gene>
    <name evidence="3" type="ORF">CP10881SC42_0370</name>
</gene>
<sequence>MKILSGKYKGKSLKSISTSSIRPTCGLVKEAVFNICAACIENAKFLDLFAGAGAIGLEALSRGASSVTFVDVSSYAVQLIRANCQLVDPKLPITIVKQEACAAIQKLLKKGEVFDIIYIDPPYDISNKYLMNILRAILEGHLLAKKGLIFLENASTSPILIDGLILNRRRKLGGTFLSEYVKDSIDS</sequence>
<dbReference type="GO" id="GO:0032259">
    <property type="term" value="P:methylation"/>
    <property type="evidence" value="ECO:0007669"/>
    <property type="project" value="UniProtKB-KW"/>
</dbReference>
<dbReference type="InterPro" id="IPR029063">
    <property type="entry name" value="SAM-dependent_MTases_sf"/>
</dbReference>
<organism evidence="3 4">
    <name type="scientific">Chlamydia avium</name>
    <dbReference type="NCBI Taxonomy" id="1457141"/>
    <lineage>
        <taxon>Bacteria</taxon>
        <taxon>Pseudomonadati</taxon>
        <taxon>Chlamydiota</taxon>
        <taxon>Chlamydiia</taxon>
        <taxon>Chlamydiales</taxon>
        <taxon>Chlamydiaceae</taxon>
        <taxon>Chlamydia/Chlamydophila group</taxon>
        <taxon>Chlamydia</taxon>
    </lineage>
</organism>
<dbReference type="SUPFAM" id="SSF53335">
    <property type="entry name" value="S-adenosyl-L-methionine-dependent methyltransferases"/>
    <property type="match status" value="1"/>
</dbReference>
<protein>
    <submittedName>
        <fullName evidence="3">RNA methyltransferase, RsmD family</fullName>
        <ecNumber evidence="3">2.1.1.-</ecNumber>
    </submittedName>
</protein>
<dbReference type="EC" id="2.1.1.-" evidence="3"/>
<proteinExistence type="predicted"/>
<dbReference type="Pfam" id="PF03602">
    <property type="entry name" value="Cons_hypoth95"/>
    <property type="match status" value="1"/>
</dbReference>
<evidence type="ECO:0000256" key="1">
    <source>
        <dbReference type="ARBA" id="ARBA00022603"/>
    </source>
</evidence>
<keyword evidence="4" id="KW-1185">Reference proteome</keyword>
<dbReference type="RefSeq" id="WP_020355841.1">
    <property type="nucleotide sequence ID" value="NZ_KE360587.1"/>
</dbReference>
<evidence type="ECO:0000313" key="4">
    <source>
        <dbReference type="Proteomes" id="UP000014821"/>
    </source>
</evidence>
<evidence type="ECO:0000256" key="2">
    <source>
        <dbReference type="ARBA" id="ARBA00022679"/>
    </source>
</evidence>
<comment type="caution">
    <text evidence="3">The sequence shown here is derived from an EMBL/GenBank/DDBJ whole genome shotgun (WGS) entry which is preliminary data.</text>
</comment>
<dbReference type="EMBL" id="ATND01000001">
    <property type="protein sequence ID" value="EPP38874.1"/>
    <property type="molecule type" value="Genomic_DNA"/>
</dbReference>
<accession>A0ABP2X9G5</accession>
<name>A0ABP2X9G5_9CHLA</name>
<dbReference type="NCBIfam" id="TIGR00095">
    <property type="entry name" value="16S rRNA (guanine(966)-N(2))-methyltransferase RsmD"/>
    <property type="match status" value="1"/>
</dbReference>
<reference evidence="3" key="1">
    <citation type="submission" date="2013-04" db="EMBL/GenBank/DDBJ databases">
        <title>Genome sequence of Chlamydia psittaci 10_881_SC42.</title>
        <authorList>
            <person name="Huot-Creasy H."/>
            <person name="McCracken C.L."/>
            <person name="Humphries M."/>
            <person name="Sachse K."/>
            <person name="Laroucau K."/>
            <person name="Bavoil P."/>
            <person name="Myers G.S."/>
        </authorList>
    </citation>
    <scope>NUCLEOTIDE SEQUENCE [LARGE SCALE GENOMIC DNA]</scope>
    <source>
        <strain evidence="3">10_881_SC42</strain>
    </source>
</reference>
<dbReference type="PANTHER" id="PTHR43542:SF1">
    <property type="entry name" value="METHYLTRANSFERASE"/>
    <property type="match status" value="1"/>
</dbReference>
<dbReference type="GO" id="GO:0008168">
    <property type="term" value="F:methyltransferase activity"/>
    <property type="evidence" value="ECO:0007669"/>
    <property type="project" value="UniProtKB-KW"/>
</dbReference>
<dbReference type="InterPro" id="IPR004398">
    <property type="entry name" value="RNA_MeTrfase_RsmD"/>
</dbReference>
<dbReference type="Gene3D" id="3.40.50.150">
    <property type="entry name" value="Vaccinia Virus protein VP39"/>
    <property type="match status" value="1"/>
</dbReference>
<keyword evidence="2 3" id="KW-0808">Transferase</keyword>
<keyword evidence="1 3" id="KW-0489">Methyltransferase</keyword>